<dbReference type="InterPro" id="IPR007111">
    <property type="entry name" value="NACHT_NTPase"/>
</dbReference>
<dbReference type="AlphaFoldDB" id="A0A814Y7E8"/>
<dbReference type="Proteomes" id="UP000663870">
    <property type="component" value="Unassembled WGS sequence"/>
</dbReference>
<keyword evidence="5" id="KW-1185">Reference proteome</keyword>
<evidence type="ECO:0000313" key="4">
    <source>
        <dbReference type="Proteomes" id="UP000663854"/>
    </source>
</evidence>
<dbReference type="EMBL" id="CAJNOH010001513">
    <property type="protein sequence ID" value="CAF1225673.1"/>
    <property type="molecule type" value="Genomic_DNA"/>
</dbReference>
<evidence type="ECO:0000313" key="3">
    <source>
        <dbReference type="EMBL" id="CAF1506033.1"/>
    </source>
</evidence>
<dbReference type="InterPro" id="IPR027417">
    <property type="entry name" value="P-loop_NTPase"/>
</dbReference>
<gene>
    <name evidence="3" type="ORF">JXQ802_LOCUS40710</name>
    <name evidence="2" type="ORF">PYM288_LOCUS26114</name>
</gene>
<accession>A0A814Y7E8</accession>
<name>A0A814Y7E8_9BILA</name>
<proteinExistence type="predicted"/>
<evidence type="ECO:0000313" key="5">
    <source>
        <dbReference type="Proteomes" id="UP000663870"/>
    </source>
</evidence>
<dbReference type="Proteomes" id="UP000663854">
    <property type="component" value="Unassembled WGS sequence"/>
</dbReference>
<dbReference type="PROSITE" id="PS50837">
    <property type="entry name" value="NACHT"/>
    <property type="match status" value="1"/>
</dbReference>
<organism evidence="2 4">
    <name type="scientific">Rotaria sordida</name>
    <dbReference type="NCBI Taxonomy" id="392033"/>
    <lineage>
        <taxon>Eukaryota</taxon>
        <taxon>Metazoa</taxon>
        <taxon>Spiralia</taxon>
        <taxon>Gnathifera</taxon>
        <taxon>Rotifera</taxon>
        <taxon>Eurotatoria</taxon>
        <taxon>Bdelloidea</taxon>
        <taxon>Philodinida</taxon>
        <taxon>Philodinidae</taxon>
        <taxon>Rotaria</taxon>
    </lineage>
</organism>
<dbReference type="SUPFAM" id="SSF52540">
    <property type="entry name" value="P-loop containing nucleoside triphosphate hydrolases"/>
    <property type="match status" value="1"/>
</dbReference>
<feature type="domain" description="NACHT" evidence="1">
    <location>
        <begin position="243"/>
        <end position="343"/>
    </location>
</feature>
<dbReference type="Gene3D" id="3.40.50.300">
    <property type="entry name" value="P-loop containing nucleotide triphosphate hydrolases"/>
    <property type="match status" value="1"/>
</dbReference>
<evidence type="ECO:0000259" key="1">
    <source>
        <dbReference type="PROSITE" id="PS50837"/>
    </source>
</evidence>
<sequence>MDRIILRVIELINKQLLSSSRDPSGDFILINIRNGLNQLLESNFSKSDWIRLFCRQMNRLMTNNTSISYELWMEWHDDILCINNGRNSKQLNSDSWERFLEKMEFESRLEQCERQFQADFGERKSFNELFTEYHGFFQNYLRKCLSLHSKIRVLSLFENLDDLLYKVYDITDLSLTTERRKCLEKKLEYIAIDLDCSKKVLQCYEISSPQTNNSNRFLPSIKSIEITKRNQIEAIEDVLQSNRWLVILSDPGHGKTSLLRWLTRFFSEKTLHNGEEFVRIPILIRIREFAAWFNLHPTRTLIDYIGEHTWFFERYCEDHDKHILKKLIDHGHALILLDGLDEIANIEQRGQIVNLVRTFIDVYVRAPDFTSAFDSKMVRKHKNLYFPETIETPLPSQSRGNQIIVTSRIVGYQLYSLRLCYLTFQHHGLSNNHRELQKYTNQLISLLEHNIAFVVERGLQVFAFQHLSIQEYFVAQSLVKTCSIEKIAERIVSFTVDSRFHEPLVLAVAWISFNLSFDAYNQFCHLLLTSTKDYSIPFGTILLFDTFNDLKILPSSSVLLQALNTLFDHPSKLIGSTYFFWSLSRLRDDIIIEWMQSSLKDYNSISKFCQCLETKHMNDPLIFVGKQRDELQDEMIGLMYSLIPDLPLLTSTFLFIRCNRVRLVFPELFREMSTIIGAKLNETAGNRPNDEQEAAFLALRQLHNPDLANYLSEFARKINNLSGLLHFNSTIFYRYFHDTSIFQSCNMSLLSVMYLVELTFDVQNLPINIKKDPDQICSSFMTVFRQLWTQLPRSAKVMTVEIATLITNNLPTLNEPVISSVINCISKCVSINKRAIPVIKQWLKYQMDENLEDFAQYAALELIINGSDIPNLIDIVKTMFHTNNCFRVIFVADRLFNSPLVDSTIVHQILVELQQNVRYASKVSVWLNRKDTLKLLLNLEVQQLILNTHRQDRLSIRPCLLMINGCSKDLQFYLLGHLRAFMNKKLQIPNSIEEEYVAIIVKWIIERLIQDETRQRLLVNLYQYIFTLLHDQRFPRIQKAIVNALDAKLDNIDVLYSLFGINNERLDILVQDDVFTNTLNLATTLSITDVKLD</sequence>
<protein>
    <recommendedName>
        <fullName evidence="1">NACHT domain-containing protein</fullName>
    </recommendedName>
</protein>
<dbReference type="EMBL" id="CAJNOL010002495">
    <property type="protein sequence ID" value="CAF1506033.1"/>
    <property type="molecule type" value="Genomic_DNA"/>
</dbReference>
<evidence type="ECO:0000313" key="2">
    <source>
        <dbReference type="EMBL" id="CAF1225673.1"/>
    </source>
</evidence>
<comment type="caution">
    <text evidence="2">The sequence shown here is derived from an EMBL/GenBank/DDBJ whole genome shotgun (WGS) entry which is preliminary data.</text>
</comment>
<reference evidence="2" key="1">
    <citation type="submission" date="2021-02" db="EMBL/GenBank/DDBJ databases">
        <authorList>
            <person name="Nowell W R."/>
        </authorList>
    </citation>
    <scope>NUCLEOTIDE SEQUENCE</scope>
</reference>